<reference evidence="5" key="1">
    <citation type="submission" date="2025-08" db="UniProtKB">
        <authorList>
            <consortium name="RefSeq"/>
        </authorList>
    </citation>
    <scope>IDENTIFICATION</scope>
</reference>
<dbReference type="PANTHER" id="PTHR46194:SF1">
    <property type="entry name" value="PEPTIDYL-TRNA HYDROLASE PTRHD1-RELATED"/>
    <property type="match status" value="1"/>
</dbReference>
<comment type="catalytic activity">
    <reaction evidence="3">
        <text>an N-acyl-L-alpha-aminoacyl-tRNA + H2O = an N-acyl-L-amino acid + a tRNA + H(+)</text>
        <dbReference type="Rhea" id="RHEA:54448"/>
        <dbReference type="Rhea" id="RHEA-COMP:10123"/>
        <dbReference type="Rhea" id="RHEA-COMP:13883"/>
        <dbReference type="ChEBI" id="CHEBI:15377"/>
        <dbReference type="ChEBI" id="CHEBI:15378"/>
        <dbReference type="ChEBI" id="CHEBI:59874"/>
        <dbReference type="ChEBI" id="CHEBI:78442"/>
        <dbReference type="ChEBI" id="CHEBI:138191"/>
        <dbReference type="EC" id="3.1.1.29"/>
    </reaction>
</comment>
<keyword evidence="2 5" id="KW-0378">Hydrolase</keyword>
<sequence length="119" mass="13894">MSLKIVQYVIVRKDLLDTLRWPFGAVIAQACHASIAITQICKDDEHTKLYLEDLDNMHKVILQADNETTLRNLALLLKENNILHKVWTEQPENYPTCIALKPYPKDDVQQFVKKFKLFK</sequence>
<accession>A0ABM4BGA4</accession>
<evidence type="ECO:0000313" key="4">
    <source>
        <dbReference type="Proteomes" id="UP001652625"/>
    </source>
</evidence>
<gene>
    <name evidence="5" type="primary">LOC100207942</name>
</gene>
<dbReference type="PROSITE" id="PS51257">
    <property type="entry name" value="PROKAR_LIPOPROTEIN"/>
    <property type="match status" value="1"/>
</dbReference>
<dbReference type="RefSeq" id="XP_065648026.1">
    <property type="nucleotide sequence ID" value="XM_065791954.1"/>
</dbReference>
<evidence type="ECO:0000256" key="1">
    <source>
        <dbReference type="ARBA" id="ARBA00013260"/>
    </source>
</evidence>
<dbReference type="Proteomes" id="UP001652625">
    <property type="component" value="Chromosome 03"/>
</dbReference>
<dbReference type="Pfam" id="PF01981">
    <property type="entry name" value="PTH2"/>
    <property type="match status" value="1"/>
</dbReference>
<protein>
    <recommendedName>
        <fullName evidence="1">peptidyl-tRNA hydrolase</fullName>
        <ecNumber evidence="1">3.1.1.29</ecNumber>
    </recommendedName>
</protein>
<evidence type="ECO:0000313" key="5">
    <source>
        <dbReference type="RefSeq" id="XP_065648026.1"/>
    </source>
</evidence>
<organism evidence="4 5">
    <name type="scientific">Hydra vulgaris</name>
    <name type="common">Hydra</name>
    <name type="synonym">Hydra attenuata</name>
    <dbReference type="NCBI Taxonomy" id="6087"/>
    <lineage>
        <taxon>Eukaryota</taxon>
        <taxon>Metazoa</taxon>
        <taxon>Cnidaria</taxon>
        <taxon>Hydrozoa</taxon>
        <taxon>Hydroidolina</taxon>
        <taxon>Anthoathecata</taxon>
        <taxon>Aplanulata</taxon>
        <taxon>Hydridae</taxon>
        <taxon>Hydra</taxon>
    </lineage>
</organism>
<evidence type="ECO:0000256" key="2">
    <source>
        <dbReference type="ARBA" id="ARBA00022801"/>
    </source>
</evidence>
<dbReference type="PANTHER" id="PTHR46194">
    <property type="entry name" value="PEPTIDYL-TRNA HYDROLASE PTRHD1-RELATED"/>
    <property type="match status" value="1"/>
</dbReference>
<name>A0ABM4BGA4_HYDVU</name>
<dbReference type="GeneID" id="100207942"/>
<dbReference type="InterPro" id="IPR042237">
    <property type="entry name" value="PTRHD1"/>
</dbReference>
<dbReference type="EC" id="3.1.1.29" evidence="1"/>
<dbReference type="InterPro" id="IPR002833">
    <property type="entry name" value="PTH2"/>
</dbReference>
<evidence type="ECO:0000256" key="3">
    <source>
        <dbReference type="ARBA" id="ARBA00048707"/>
    </source>
</evidence>
<proteinExistence type="predicted"/>
<dbReference type="Gene3D" id="3.40.1490.10">
    <property type="entry name" value="Bit1"/>
    <property type="match status" value="1"/>
</dbReference>
<dbReference type="GO" id="GO:0016787">
    <property type="term" value="F:hydrolase activity"/>
    <property type="evidence" value="ECO:0007669"/>
    <property type="project" value="UniProtKB-KW"/>
</dbReference>
<dbReference type="InterPro" id="IPR023476">
    <property type="entry name" value="Pep_tRNA_hydro_II_dom_sf"/>
</dbReference>
<dbReference type="CDD" id="cd02429">
    <property type="entry name" value="PTH2_like"/>
    <property type="match status" value="1"/>
</dbReference>
<keyword evidence="4" id="KW-1185">Reference proteome</keyword>
<dbReference type="SUPFAM" id="SSF102462">
    <property type="entry name" value="Peptidyl-tRNA hydrolase II"/>
    <property type="match status" value="1"/>
</dbReference>